<dbReference type="GO" id="GO:0008654">
    <property type="term" value="P:phospholipid biosynthetic process"/>
    <property type="evidence" value="ECO:0007669"/>
    <property type="project" value="InterPro"/>
</dbReference>
<feature type="transmembrane region" description="Helical" evidence="3">
    <location>
        <begin position="147"/>
        <end position="168"/>
    </location>
</feature>
<keyword evidence="1 2" id="KW-0808">Transferase</keyword>
<dbReference type="Proteomes" id="UP000199180">
    <property type="component" value="Unassembled WGS sequence"/>
</dbReference>
<keyword evidence="3" id="KW-0812">Transmembrane</keyword>
<dbReference type="InterPro" id="IPR000462">
    <property type="entry name" value="CDP-OH_P_trans"/>
</dbReference>
<dbReference type="EMBL" id="FOHO01000024">
    <property type="protein sequence ID" value="SEU07877.1"/>
    <property type="molecule type" value="Genomic_DNA"/>
</dbReference>
<keyword evidence="3" id="KW-0472">Membrane</keyword>
<dbReference type="PROSITE" id="PS00379">
    <property type="entry name" value="CDP_ALCOHOL_P_TRANSF"/>
    <property type="match status" value="1"/>
</dbReference>
<sequence>MCATRPLMSGPARPAARMFPLSLQVVACAMAGLAVMQLCRLAGAAGDAADWWIAQALYLAGSGVVLMMMRRFYPFSRIGGCNAVTLMRAALLAALLPPLLAGNAAGLTVAIIGGVALALDGVDGWMARRSGLASAFGARFDMEVDAALALILSLHVLSGTAVGAEILLLGLPRYLFVAAAALWPVLTAALPQRFRRKLICVVQLATLVLLQLTALPTDLAILLARLAGAALLWSFAVDIRWLMRHA</sequence>
<keyword evidence="3" id="KW-1133">Transmembrane helix</keyword>
<protein>
    <submittedName>
        <fullName evidence="4">Phosphatidylglycerophosphate synthase</fullName>
    </submittedName>
</protein>
<dbReference type="AlphaFoldDB" id="A0A1I0JEM3"/>
<comment type="similarity">
    <text evidence="2">Belongs to the CDP-alcohol phosphatidyltransferase class-I family.</text>
</comment>
<dbReference type="GO" id="GO:0016020">
    <property type="term" value="C:membrane"/>
    <property type="evidence" value="ECO:0007669"/>
    <property type="project" value="InterPro"/>
</dbReference>
<evidence type="ECO:0000256" key="1">
    <source>
        <dbReference type="ARBA" id="ARBA00022679"/>
    </source>
</evidence>
<name>A0A1I0JEM3_9RHOB</name>
<accession>A0A1I0JEM3</accession>
<dbReference type="GO" id="GO:0016780">
    <property type="term" value="F:phosphotransferase activity, for other substituted phosphate groups"/>
    <property type="evidence" value="ECO:0007669"/>
    <property type="project" value="InterPro"/>
</dbReference>
<dbReference type="STRING" id="364199.SAMN04489858_12422"/>
<proteinExistence type="inferred from homology"/>
<feature type="transmembrane region" description="Helical" evidence="3">
    <location>
        <begin position="222"/>
        <end position="243"/>
    </location>
</feature>
<feature type="transmembrane region" description="Helical" evidence="3">
    <location>
        <begin position="106"/>
        <end position="126"/>
    </location>
</feature>
<dbReference type="InterPro" id="IPR043130">
    <property type="entry name" value="CDP-OH_PTrfase_TM_dom"/>
</dbReference>
<reference evidence="4 5" key="1">
    <citation type="submission" date="2016-10" db="EMBL/GenBank/DDBJ databases">
        <authorList>
            <person name="de Groot N.N."/>
        </authorList>
    </citation>
    <scope>NUCLEOTIDE SEQUENCE [LARGE SCALE GENOMIC DNA]</scope>
    <source>
        <strain evidence="4 5">DSM 17862</strain>
    </source>
</reference>
<feature type="transmembrane region" description="Helical" evidence="3">
    <location>
        <begin position="174"/>
        <end position="191"/>
    </location>
</feature>
<dbReference type="Pfam" id="PF01066">
    <property type="entry name" value="CDP-OH_P_transf"/>
    <property type="match status" value="1"/>
</dbReference>
<feature type="transmembrane region" description="Helical" evidence="3">
    <location>
        <begin position="51"/>
        <end position="69"/>
    </location>
</feature>
<keyword evidence="5" id="KW-1185">Reference proteome</keyword>
<dbReference type="Gene3D" id="1.20.120.1760">
    <property type="match status" value="1"/>
</dbReference>
<gene>
    <name evidence="4" type="ORF">SAMN04489858_12422</name>
</gene>
<organism evidence="4 5">
    <name type="scientific">Paracoccus homiensis</name>
    <dbReference type="NCBI Taxonomy" id="364199"/>
    <lineage>
        <taxon>Bacteria</taxon>
        <taxon>Pseudomonadati</taxon>
        <taxon>Pseudomonadota</taxon>
        <taxon>Alphaproteobacteria</taxon>
        <taxon>Rhodobacterales</taxon>
        <taxon>Paracoccaceae</taxon>
        <taxon>Paracoccus</taxon>
    </lineage>
</organism>
<evidence type="ECO:0000256" key="3">
    <source>
        <dbReference type="SAM" id="Phobius"/>
    </source>
</evidence>
<evidence type="ECO:0000256" key="2">
    <source>
        <dbReference type="RuleBase" id="RU003750"/>
    </source>
</evidence>
<dbReference type="InterPro" id="IPR048254">
    <property type="entry name" value="CDP_ALCOHOL_P_TRANSF_CS"/>
</dbReference>
<feature type="transmembrane region" description="Helical" evidence="3">
    <location>
        <begin position="81"/>
        <end position="100"/>
    </location>
</feature>
<evidence type="ECO:0000313" key="5">
    <source>
        <dbReference type="Proteomes" id="UP000199180"/>
    </source>
</evidence>
<feature type="transmembrane region" description="Helical" evidence="3">
    <location>
        <begin position="198"/>
        <end position="216"/>
    </location>
</feature>
<evidence type="ECO:0000313" key="4">
    <source>
        <dbReference type="EMBL" id="SEU07877.1"/>
    </source>
</evidence>